<dbReference type="SUPFAM" id="SSF48371">
    <property type="entry name" value="ARM repeat"/>
    <property type="match status" value="1"/>
</dbReference>
<dbReference type="RefSeq" id="WP_344412003.1">
    <property type="nucleotide sequence ID" value="NZ_BAAANN010000001.1"/>
</dbReference>
<accession>A0ABN2PXH3</accession>
<comment type="caution">
    <text evidence="1">The sequence shown here is derived from an EMBL/GenBank/DDBJ whole genome shotgun (WGS) entry which is preliminary data.</text>
</comment>
<reference evidence="1 2" key="1">
    <citation type="journal article" date="2019" name="Int. J. Syst. Evol. Microbiol.">
        <title>The Global Catalogue of Microorganisms (GCM) 10K type strain sequencing project: providing services to taxonomists for standard genome sequencing and annotation.</title>
        <authorList>
            <consortium name="The Broad Institute Genomics Platform"/>
            <consortium name="The Broad Institute Genome Sequencing Center for Infectious Disease"/>
            <person name="Wu L."/>
            <person name="Ma J."/>
        </authorList>
    </citation>
    <scope>NUCLEOTIDE SEQUENCE [LARGE SCALE GENOMIC DNA]</scope>
    <source>
        <strain evidence="1 2">JCM 14545</strain>
    </source>
</reference>
<dbReference type="EMBL" id="BAAANN010000001">
    <property type="protein sequence ID" value="GAA1937437.1"/>
    <property type="molecule type" value="Genomic_DNA"/>
</dbReference>
<dbReference type="Proteomes" id="UP001501116">
    <property type="component" value="Unassembled WGS sequence"/>
</dbReference>
<sequence>MTVRGDVTGDVSIDLQKSGDTIQVYGSGYRDLIVRDEIDPGHLRWLKDRFAEPHDFTGIVNSLRDNKVVFLYGRPHSGRWTAGVLALKAVSSAETPTINVIEFDDDTQLDLRRVAPEAHVLLDLTKTDSDVLDNAESQLKSFLGTIAAAEAHLVVLLPEPPPPGLQSLYQGRTKQLIEPAAGDVLRAHLQKTTLPAKIASNPQITDALASAHPADAAWLADLIVREHHLAGEGAAIDTLAENAVLAYGNWTTELITVFDKEEDWSRRSLMLTVALLGGCSTETQYWAERALLTTAGYTPPTGKLLEGRGFAGRLTELKGVRLTDDRARFARLDYDRAVLRHVWRGYHELRDRLVKWVTDLGLGQQPRLDDDARTGMVSRFFDLCASQDAAKFITKVADKWAGSGTAVPARMAADLVTAGALDDRSAPVVHRQLNEWARKSDLTPELVNLVLSVCQSDFGGKHTDKALTRLGNLALHNDRQVNDEVVAAVLALVRDNGAFPQVLAKLDEWLRSGKERQRAVAVRILRDLLSADAGEFIGAHRQALVRVWRALLAVKDHALVYEAIGFWLDLATDSDQQVFLLGVLGEAAAEFDAPVERIGMVRMAADRWLGFIPRYWEDHDRTDPRLAVHQALAEQLHSRHPFTAQPLRNEDS</sequence>
<evidence type="ECO:0000313" key="1">
    <source>
        <dbReference type="EMBL" id="GAA1937437.1"/>
    </source>
</evidence>
<organism evidence="1 2">
    <name type="scientific">Amycolatopsis minnesotensis</name>
    <dbReference type="NCBI Taxonomy" id="337894"/>
    <lineage>
        <taxon>Bacteria</taxon>
        <taxon>Bacillati</taxon>
        <taxon>Actinomycetota</taxon>
        <taxon>Actinomycetes</taxon>
        <taxon>Pseudonocardiales</taxon>
        <taxon>Pseudonocardiaceae</taxon>
        <taxon>Amycolatopsis</taxon>
    </lineage>
</organism>
<dbReference type="InterPro" id="IPR016024">
    <property type="entry name" value="ARM-type_fold"/>
</dbReference>
<proteinExistence type="predicted"/>
<keyword evidence="2" id="KW-1185">Reference proteome</keyword>
<gene>
    <name evidence="1" type="ORF">GCM10009754_00580</name>
</gene>
<name>A0ABN2PXH3_9PSEU</name>
<protein>
    <submittedName>
        <fullName evidence="1">Uncharacterized protein</fullName>
    </submittedName>
</protein>
<evidence type="ECO:0000313" key="2">
    <source>
        <dbReference type="Proteomes" id="UP001501116"/>
    </source>
</evidence>